<comment type="caution">
    <text evidence="1">The sequence shown here is derived from an EMBL/GenBank/DDBJ whole genome shotgun (WGS) entry which is preliminary data.</text>
</comment>
<organism evidence="1 2">
    <name type="scientific">Vespula squamosa</name>
    <name type="common">Southern yellow jacket</name>
    <name type="synonym">Wasp</name>
    <dbReference type="NCBI Taxonomy" id="30214"/>
    <lineage>
        <taxon>Eukaryota</taxon>
        <taxon>Metazoa</taxon>
        <taxon>Ecdysozoa</taxon>
        <taxon>Arthropoda</taxon>
        <taxon>Hexapoda</taxon>
        <taxon>Insecta</taxon>
        <taxon>Pterygota</taxon>
        <taxon>Neoptera</taxon>
        <taxon>Endopterygota</taxon>
        <taxon>Hymenoptera</taxon>
        <taxon>Apocrita</taxon>
        <taxon>Aculeata</taxon>
        <taxon>Vespoidea</taxon>
        <taxon>Vespidae</taxon>
        <taxon>Vespinae</taxon>
        <taxon>Vespula</taxon>
    </lineage>
</organism>
<dbReference type="AlphaFoldDB" id="A0ABD2A4F5"/>
<evidence type="ECO:0000313" key="1">
    <source>
        <dbReference type="EMBL" id="KAL2715509.1"/>
    </source>
</evidence>
<reference evidence="1 2" key="1">
    <citation type="journal article" date="2024" name="Ann. Entomol. Soc. Am.">
        <title>Genomic analyses of the southern and eastern yellowjacket wasps (Hymenoptera: Vespidae) reveal evolutionary signatures of social life.</title>
        <authorList>
            <person name="Catto M.A."/>
            <person name="Caine P.B."/>
            <person name="Orr S.E."/>
            <person name="Hunt B.G."/>
            <person name="Goodisman M.A.D."/>
        </authorList>
    </citation>
    <scope>NUCLEOTIDE SEQUENCE [LARGE SCALE GENOMIC DNA]</scope>
    <source>
        <strain evidence="1">233</strain>
        <tissue evidence="1">Head and thorax</tissue>
    </source>
</reference>
<name>A0ABD2A4F5_VESSQ</name>
<proteinExistence type="predicted"/>
<gene>
    <name evidence="1" type="ORF">V1478_015207</name>
</gene>
<protein>
    <submittedName>
        <fullName evidence="1">Uncharacterized protein</fullName>
    </submittedName>
</protein>
<dbReference type="EMBL" id="JAUDFV010000155">
    <property type="protein sequence ID" value="KAL2715509.1"/>
    <property type="molecule type" value="Genomic_DNA"/>
</dbReference>
<accession>A0ABD2A4F5</accession>
<sequence>MALALTELRSSIELYERQVYKNKYENIKKLVVYKQQFKLLYFMEIMKTRNKILASGDYFIITP</sequence>
<dbReference type="Proteomes" id="UP001607302">
    <property type="component" value="Unassembled WGS sequence"/>
</dbReference>
<evidence type="ECO:0000313" key="2">
    <source>
        <dbReference type="Proteomes" id="UP001607302"/>
    </source>
</evidence>
<keyword evidence="2" id="KW-1185">Reference proteome</keyword>